<evidence type="ECO:0000256" key="5">
    <source>
        <dbReference type="ARBA" id="ARBA00022989"/>
    </source>
</evidence>
<evidence type="ECO:0000313" key="10">
    <source>
        <dbReference type="Proteomes" id="UP001596106"/>
    </source>
</evidence>
<keyword evidence="3" id="KW-1003">Cell membrane</keyword>
<evidence type="ECO:0000256" key="4">
    <source>
        <dbReference type="ARBA" id="ARBA00022692"/>
    </source>
</evidence>
<feature type="transmembrane region" description="Helical" evidence="7">
    <location>
        <begin position="63"/>
        <end position="81"/>
    </location>
</feature>
<evidence type="ECO:0000313" key="9">
    <source>
        <dbReference type="EMBL" id="MFC5410709.1"/>
    </source>
</evidence>
<dbReference type="InterPro" id="IPR051539">
    <property type="entry name" value="T4SS-coupling_protein"/>
</dbReference>
<dbReference type="InterPro" id="IPR027417">
    <property type="entry name" value="P-loop_NTPase"/>
</dbReference>
<evidence type="ECO:0000256" key="3">
    <source>
        <dbReference type="ARBA" id="ARBA00022475"/>
    </source>
</evidence>
<evidence type="ECO:0000256" key="6">
    <source>
        <dbReference type="ARBA" id="ARBA00023136"/>
    </source>
</evidence>
<dbReference type="Gene3D" id="3.40.50.300">
    <property type="entry name" value="P-loop containing nucleotide triphosphate hydrolases"/>
    <property type="match status" value="1"/>
</dbReference>
<keyword evidence="6 7" id="KW-0472">Membrane</keyword>
<comment type="similarity">
    <text evidence="2">Belongs to the VirD4/TraG family.</text>
</comment>
<comment type="subcellular location">
    <subcellularLocation>
        <location evidence="1">Cell membrane</location>
        <topology evidence="1">Multi-pass membrane protein</topology>
    </subcellularLocation>
</comment>
<feature type="transmembrane region" description="Helical" evidence="7">
    <location>
        <begin position="93"/>
        <end position="111"/>
    </location>
</feature>
<keyword evidence="4 7" id="KW-0812">Transmembrane</keyword>
<dbReference type="RefSeq" id="WP_379846649.1">
    <property type="nucleotide sequence ID" value="NZ_JBHSMA010000004.1"/>
</dbReference>
<dbReference type="EMBL" id="JBHSMA010000004">
    <property type="protein sequence ID" value="MFC5410709.1"/>
    <property type="molecule type" value="Genomic_DNA"/>
</dbReference>
<dbReference type="InterPro" id="IPR025988">
    <property type="entry name" value="YWFCY_dom"/>
</dbReference>
<reference evidence="10" key="1">
    <citation type="journal article" date="2019" name="Int. J. Syst. Evol. Microbiol.">
        <title>The Global Catalogue of Microorganisms (GCM) 10K type strain sequencing project: providing services to taxonomists for standard genome sequencing and annotation.</title>
        <authorList>
            <consortium name="The Broad Institute Genomics Platform"/>
            <consortium name="The Broad Institute Genome Sequencing Center for Infectious Disease"/>
            <person name="Wu L."/>
            <person name="Ma J."/>
        </authorList>
    </citation>
    <scope>NUCLEOTIDE SEQUENCE [LARGE SCALE GENOMIC DNA]</scope>
    <source>
        <strain evidence="10">CCUG 55250</strain>
    </source>
</reference>
<feature type="domain" description="YWFCY" evidence="8">
    <location>
        <begin position="3"/>
        <end position="154"/>
    </location>
</feature>
<dbReference type="CDD" id="cd01127">
    <property type="entry name" value="TrwB_TraG_TraD_VirD4"/>
    <property type="match status" value="2"/>
</dbReference>
<dbReference type="SUPFAM" id="SSF52540">
    <property type="entry name" value="P-loop containing nucleoside triphosphate hydrolases"/>
    <property type="match status" value="1"/>
</dbReference>
<dbReference type="PANTHER" id="PTHR37937:SF1">
    <property type="entry name" value="CONJUGATIVE TRANSFER: DNA TRANSPORT"/>
    <property type="match status" value="1"/>
</dbReference>
<evidence type="ECO:0000259" key="8">
    <source>
        <dbReference type="Pfam" id="PF14293"/>
    </source>
</evidence>
<sequence>MREDRRDQTKANETFLYAAFAVLAFHFYLELYSSFQAFGLSNKYVENALLRLANSSNLIKTPWTLKLAAGVLFVLFAASTRGIKSLKLTRKKVAVDLAIGMGLFLGSTLMLRSHSQWFISILGLLGTSITYAGLSFVGLLYIIKGIQGIKRLMKVNLGEDNSNDENETFPQEERLVQNEYSINLPTLYQFKKMIRKGWINIVNPFRATMILGTPGSGKTFSVVNPIIRQQIEKGFCMYLYDYKFPSLSLVAFNAMARHKAKLKGFKFYVINLDNPANSHRCNPVHPRYMTDVADSNETAKVMMLNLNKKWIQKEGDFFIDSAIQYVSAILWFLRNYQGGKYCTFPHLAEMVTQNYRTILPFLKVDPELENLIRPFESAFEGNAMEQLEGQIASAQIALTKIISPALYWVLSGDDFSLDINNSEAPKILCVANNPDREEIYSAALGLINSRLVRLINKPGKRKSSIIIDELPTIYFRGIDRLINTARSNEVAITIAMQDFSQLEKDYGKAEAEVIKNTVGSVICGQVSGSTAKAMQERLGRNVQRKESINIQSEDVTHGISTELNWKVPADKIASLSGGRFVGVFADTFGQETPLKSFNAQIVVDEADFKKEQKYKKLPNFSIFAKDGENLEKIMRDNYLQIKAEVKNIIESETSRISGK</sequence>
<keyword evidence="5 7" id="KW-1133">Transmembrane helix</keyword>
<dbReference type="Pfam" id="PF02534">
    <property type="entry name" value="T4SS-DNA_transf"/>
    <property type="match status" value="1"/>
</dbReference>
<dbReference type="InterPro" id="IPR003688">
    <property type="entry name" value="TraG/VirD4"/>
</dbReference>
<evidence type="ECO:0000256" key="7">
    <source>
        <dbReference type="SAM" id="Phobius"/>
    </source>
</evidence>
<name>A0ABW0IBN7_9BACT</name>
<proteinExistence type="inferred from homology"/>
<dbReference type="Proteomes" id="UP001596106">
    <property type="component" value="Unassembled WGS sequence"/>
</dbReference>
<dbReference type="PANTHER" id="PTHR37937">
    <property type="entry name" value="CONJUGATIVE TRANSFER: DNA TRANSPORT"/>
    <property type="match status" value="1"/>
</dbReference>
<feature type="transmembrane region" description="Helical" evidence="7">
    <location>
        <begin position="12"/>
        <end position="29"/>
    </location>
</feature>
<protein>
    <submittedName>
        <fullName evidence="9">YWFCY domain-containing protein</fullName>
    </submittedName>
</protein>
<comment type="caution">
    <text evidence="9">The sequence shown here is derived from an EMBL/GenBank/DDBJ whole genome shotgun (WGS) entry which is preliminary data.</text>
</comment>
<keyword evidence="10" id="KW-1185">Reference proteome</keyword>
<feature type="transmembrane region" description="Helical" evidence="7">
    <location>
        <begin position="117"/>
        <end position="143"/>
    </location>
</feature>
<dbReference type="Pfam" id="PF14293">
    <property type="entry name" value="YWFCY"/>
    <property type="match status" value="1"/>
</dbReference>
<gene>
    <name evidence="9" type="ORF">ACFPMF_15405</name>
</gene>
<evidence type="ECO:0000256" key="1">
    <source>
        <dbReference type="ARBA" id="ARBA00004651"/>
    </source>
</evidence>
<organism evidence="9 10">
    <name type="scientific">Larkinella bovis</name>
    <dbReference type="NCBI Taxonomy" id="683041"/>
    <lineage>
        <taxon>Bacteria</taxon>
        <taxon>Pseudomonadati</taxon>
        <taxon>Bacteroidota</taxon>
        <taxon>Cytophagia</taxon>
        <taxon>Cytophagales</taxon>
        <taxon>Spirosomataceae</taxon>
        <taxon>Larkinella</taxon>
    </lineage>
</organism>
<evidence type="ECO:0000256" key="2">
    <source>
        <dbReference type="ARBA" id="ARBA00008806"/>
    </source>
</evidence>
<accession>A0ABW0IBN7</accession>